<accession>A0A816YM52</accession>
<dbReference type="Gene3D" id="3.40.50.300">
    <property type="entry name" value="P-loop containing nucleotide triphosphate hydrolases"/>
    <property type="match status" value="1"/>
</dbReference>
<evidence type="ECO:0000313" key="2">
    <source>
        <dbReference type="Proteomes" id="UP000663824"/>
    </source>
</evidence>
<protein>
    <recommendedName>
        <fullName evidence="3">Sulfotransferase</fullName>
    </recommendedName>
</protein>
<sequence length="116" mass="13632">MEATTKIVFLWSHPRSVSTAFLRAFMQRDDYITFHEPFGEPCYFGPERIYSYFDNELSEHAEHLDTTYSQIIDEILKAAANKEKKNVFVKDMPRHVVRPDYKSHPENPTVLGNNHK</sequence>
<name>A0A816YM52_9BILA</name>
<gene>
    <name evidence="1" type="ORF">MBJ925_LOCUS33189</name>
</gene>
<proteinExistence type="predicted"/>
<dbReference type="AlphaFoldDB" id="A0A816YM52"/>
<evidence type="ECO:0008006" key="3">
    <source>
        <dbReference type="Google" id="ProtNLM"/>
    </source>
</evidence>
<dbReference type="EMBL" id="CAJNRE010018164">
    <property type="protein sequence ID" value="CAF2162155.1"/>
    <property type="molecule type" value="Genomic_DNA"/>
</dbReference>
<reference evidence="1" key="1">
    <citation type="submission" date="2021-02" db="EMBL/GenBank/DDBJ databases">
        <authorList>
            <person name="Nowell W R."/>
        </authorList>
    </citation>
    <scope>NUCLEOTIDE SEQUENCE</scope>
</reference>
<comment type="caution">
    <text evidence="1">The sequence shown here is derived from an EMBL/GenBank/DDBJ whole genome shotgun (WGS) entry which is preliminary data.</text>
</comment>
<organism evidence="1 2">
    <name type="scientific">Rotaria magnacalcarata</name>
    <dbReference type="NCBI Taxonomy" id="392030"/>
    <lineage>
        <taxon>Eukaryota</taxon>
        <taxon>Metazoa</taxon>
        <taxon>Spiralia</taxon>
        <taxon>Gnathifera</taxon>
        <taxon>Rotifera</taxon>
        <taxon>Eurotatoria</taxon>
        <taxon>Bdelloidea</taxon>
        <taxon>Philodinida</taxon>
        <taxon>Philodinidae</taxon>
        <taxon>Rotaria</taxon>
    </lineage>
</organism>
<evidence type="ECO:0000313" key="1">
    <source>
        <dbReference type="EMBL" id="CAF2162155.1"/>
    </source>
</evidence>
<dbReference type="Proteomes" id="UP000663824">
    <property type="component" value="Unassembled WGS sequence"/>
</dbReference>
<dbReference type="InterPro" id="IPR027417">
    <property type="entry name" value="P-loop_NTPase"/>
</dbReference>